<evidence type="ECO:0000313" key="2">
    <source>
        <dbReference type="EMBL" id="QMU95888.1"/>
    </source>
</evidence>
<proteinExistence type="predicted"/>
<organism evidence="2 3">
    <name type="scientific">Microbacterium esteraromaticum</name>
    <dbReference type="NCBI Taxonomy" id="57043"/>
    <lineage>
        <taxon>Bacteria</taxon>
        <taxon>Bacillati</taxon>
        <taxon>Actinomycetota</taxon>
        <taxon>Actinomycetes</taxon>
        <taxon>Micrococcales</taxon>
        <taxon>Microbacteriaceae</taxon>
        <taxon>Microbacterium</taxon>
    </lineage>
</organism>
<dbReference type="PROSITE" id="PS50003">
    <property type="entry name" value="PH_DOMAIN"/>
    <property type="match status" value="1"/>
</dbReference>
<dbReference type="CDD" id="cd03062">
    <property type="entry name" value="TRX_Fd_Sucrase"/>
    <property type="match status" value="1"/>
</dbReference>
<dbReference type="InterPro" id="IPR001849">
    <property type="entry name" value="PH_domain"/>
</dbReference>
<evidence type="ECO:0000259" key="1">
    <source>
        <dbReference type="PROSITE" id="PS50003"/>
    </source>
</evidence>
<protein>
    <submittedName>
        <fullName evidence="2">Sucrase ferredoxin</fullName>
    </submittedName>
</protein>
<dbReference type="EMBL" id="CP043732">
    <property type="protein sequence ID" value="QMU95888.1"/>
    <property type="molecule type" value="Genomic_DNA"/>
</dbReference>
<dbReference type="RefSeq" id="WP_182253687.1">
    <property type="nucleotide sequence ID" value="NZ_CP043732.1"/>
</dbReference>
<name>A0A7D8AJW0_9MICO</name>
<feature type="domain" description="PH" evidence="1">
    <location>
        <begin position="1"/>
        <end position="20"/>
    </location>
</feature>
<sequence>MRSPADERAQWCASIRSAMNEAVQATAPVTISTWMLLEHAGPWPVRGFPDDLDEATRRVLESAEARGVRVQLIRRVRERRRTLRTVVVAGRGGERGWAERREMADLAELAALDLDALAAGTPPGFGEAVAAAEPVVLVCTHGRRDVCCARLGRPVAVRLDAALPGQVWETTHIGGDRFAANVVTLPGGNYHGGLTSDDAPRMAAAVRAGELVLDRWRGECGMPAEEQAAAYFVRAELDEPRVGAVRAVPLTTDALTSPARPEADVRVVAGGPGESVVRVRRVALDPRRTSCAEGGTIGAPAAYELVSLRRTPGSTAAPAAPAAQGSESG</sequence>
<accession>A0A7D8AJW0</accession>
<dbReference type="Proteomes" id="UP000515708">
    <property type="component" value="Chromosome"/>
</dbReference>
<dbReference type="Pfam" id="PF06999">
    <property type="entry name" value="Suc_Fer-like"/>
    <property type="match status" value="1"/>
</dbReference>
<dbReference type="PANTHER" id="PTHR31902:SF22">
    <property type="entry name" value="SLL1203 PROTEIN"/>
    <property type="match status" value="1"/>
</dbReference>
<dbReference type="InterPro" id="IPR036249">
    <property type="entry name" value="Thioredoxin-like_sf"/>
</dbReference>
<evidence type="ECO:0000313" key="3">
    <source>
        <dbReference type="Proteomes" id="UP000515708"/>
    </source>
</evidence>
<dbReference type="InterPro" id="IPR009737">
    <property type="entry name" value="Aim32/Apd1-like"/>
</dbReference>
<reference evidence="2 3" key="1">
    <citation type="journal article" date="2020" name="Front. Microbiol.">
        <title>Design of Bacterial Strain-Specific qPCR Assays Using NGS Data and Publicly Available Resources and Its Application to Track Biocontrol Strains.</title>
        <authorList>
            <person name="Hernandez I."/>
            <person name="Sant C."/>
            <person name="Martinez R."/>
            <person name="Fernandez C."/>
        </authorList>
    </citation>
    <scope>NUCLEOTIDE SEQUENCE [LARGE SCALE GENOMIC DNA]</scope>
    <source>
        <strain evidence="2 3">B24</strain>
    </source>
</reference>
<dbReference type="PANTHER" id="PTHR31902">
    <property type="entry name" value="ACTIN PATCHES DISTAL PROTEIN 1"/>
    <property type="match status" value="1"/>
</dbReference>
<dbReference type="SUPFAM" id="SSF52833">
    <property type="entry name" value="Thioredoxin-like"/>
    <property type="match status" value="1"/>
</dbReference>
<dbReference type="AlphaFoldDB" id="A0A7D8AJW0"/>
<gene>
    <name evidence="2" type="ORF">FVO59_00740</name>
</gene>